<evidence type="ECO:0000256" key="2">
    <source>
        <dbReference type="ARBA" id="ARBA00011322"/>
    </source>
</evidence>
<feature type="region of interest" description="Disordered" evidence="5">
    <location>
        <begin position="371"/>
        <end position="414"/>
    </location>
</feature>
<evidence type="ECO:0000259" key="6">
    <source>
        <dbReference type="Pfam" id="PF13476"/>
    </source>
</evidence>
<dbReference type="OrthoDB" id="9795626at2"/>
<feature type="coiled-coil region" evidence="4">
    <location>
        <begin position="638"/>
        <end position="696"/>
    </location>
</feature>
<evidence type="ECO:0000256" key="5">
    <source>
        <dbReference type="SAM" id="MobiDB-lite"/>
    </source>
</evidence>
<dbReference type="GO" id="GO:0016887">
    <property type="term" value="F:ATP hydrolysis activity"/>
    <property type="evidence" value="ECO:0007669"/>
    <property type="project" value="InterPro"/>
</dbReference>
<sequence>MRLHRLEVEGFGPFRARQVVDFDAFADDGIFLIGGRTGAGKSSILDAVCFGLYGGVPRYDGGEKRLRSDHSEPDEPTEVVVEFSTVAGRFRVTRSPEYLRPAKRGGGLTKQTAAVALEERTDAGWVGRAARAVDVANELSDILQLTQEQFLQVILLAQNRFADFLLSDSRDRQKLLRRLFGTERFEDYQSRFDERRRAAEQALVARRATVGARLEQAEGLVADAELGGDDEQPAAGAGFDERIEALRRALARGEYRSERMDAERDQAEGRLVAADAGLAELKELRQAQTERDRARAALDALEAQAAEIAEAKEHRDRARAAEGLRSVIQAATRAEKAHGVAAEAEAGARATWEAHGIAVAPSPEGHELMKRAVAQGASSERGETDGTGAPEVGRAPGASSERGATELAEADRDPEAAALRAWAAARTGEIGAWKHAAELERQAAERTAAVASARQAVDDAAEALAAVERERDELPAQLAELTARRDTARRQADRVDDLTRAKADAERRRTAAADVDRQTAAQAEAERAVVKASAAHAEAQSALAALRRRRLDGIAGELATALVPGEACAVCGATEHPRPAEHADPVSADDIDEAEASRDAAAGAERTASEHESAVRAALAAVRERADGRTPEQAAAELETATKELAAARAAAEQVVRLDAELQAVTVRRDQNEQRRAEAEQRLSGAREQLALAEQSAYQADAIIAEARSEHASVAARIALVTEQTSDAGALAEAIDVRAARATAASEALADRSSALQHSPFDEYTAAESALLAPAELTALDDRITAHAVALGKERAILLDLELRTLPEEQIDLAPAERAAADARGAWLTAVDAANRTRGTVTQLRGLADTAASEHAAGAEQQAEYDVLRGLADTLAGRGANTHKMNLETFVLAAELEEIVDAANLRLHDMSAGRYHLRHSDALAARGAASGLGIVVFDAFTGQTRPARSLSGGETFLSSLALALGLAEVVTSRAGGIRLDTLFIDEGFGSLDADSLEIAMRTLDELRQGGRTVGVISHVEAMQEQIPAQLTVRTLPDGPSVIDVPV</sequence>
<dbReference type="Pfam" id="PF13476">
    <property type="entry name" value="AAA_23"/>
    <property type="match status" value="1"/>
</dbReference>
<dbReference type="RefSeq" id="WP_116242561.1">
    <property type="nucleotide sequence ID" value="NZ_QUAB01000044.1"/>
</dbReference>
<comment type="similarity">
    <text evidence="1">Belongs to the SMC family. SbcC subfamily.</text>
</comment>
<comment type="subunit">
    <text evidence="2">Heterodimer of SbcC and SbcD.</text>
</comment>
<dbReference type="GO" id="GO:0006302">
    <property type="term" value="P:double-strand break repair"/>
    <property type="evidence" value="ECO:0007669"/>
    <property type="project" value="InterPro"/>
</dbReference>
<keyword evidence="8" id="KW-1185">Reference proteome</keyword>
<organism evidence="7 8">
    <name type="scientific">Microbacterium bovistercoris</name>
    <dbReference type="NCBI Taxonomy" id="2293570"/>
    <lineage>
        <taxon>Bacteria</taxon>
        <taxon>Bacillati</taxon>
        <taxon>Actinomycetota</taxon>
        <taxon>Actinomycetes</taxon>
        <taxon>Micrococcales</taxon>
        <taxon>Microbacteriaceae</taxon>
        <taxon>Microbacterium</taxon>
    </lineage>
</organism>
<feature type="domain" description="Rad50/SbcC-type AAA" evidence="6">
    <location>
        <begin position="5"/>
        <end position="197"/>
    </location>
</feature>
<accession>A0A371NRY4</accession>
<dbReference type="PANTHER" id="PTHR32114">
    <property type="entry name" value="ABC TRANSPORTER ABCH.3"/>
    <property type="match status" value="1"/>
</dbReference>
<evidence type="ECO:0000256" key="3">
    <source>
        <dbReference type="ARBA" id="ARBA00013368"/>
    </source>
</evidence>
<dbReference type="InterPro" id="IPR027417">
    <property type="entry name" value="P-loop_NTPase"/>
</dbReference>
<feature type="region of interest" description="Disordered" evidence="5">
    <location>
        <begin position="576"/>
        <end position="613"/>
    </location>
</feature>
<evidence type="ECO:0000313" key="8">
    <source>
        <dbReference type="Proteomes" id="UP000262172"/>
    </source>
</evidence>
<dbReference type="EMBL" id="QUAB01000044">
    <property type="protein sequence ID" value="REJ04957.1"/>
    <property type="molecule type" value="Genomic_DNA"/>
</dbReference>
<dbReference type="PANTHER" id="PTHR32114:SF2">
    <property type="entry name" value="ABC TRANSPORTER ABCH.3"/>
    <property type="match status" value="1"/>
</dbReference>
<feature type="region of interest" description="Disordered" evidence="5">
    <location>
        <begin position="498"/>
        <end position="519"/>
    </location>
</feature>
<proteinExistence type="inferred from homology"/>
<evidence type="ECO:0000313" key="7">
    <source>
        <dbReference type="EMBL" id="REJ04957.1"/>
    </source>
</evidence>
<dbReference type="Pfam" id="PF13558">
    <property type="entry name" value="SbcC_Walker_B"/>
    <property type="match status" value="1"/>
</dbReference>
<reference evidence="7 8" key="1">
    <citation type="submission" date="2018-08" db="EMBL/GenBank/DDBJ databases">
        <title>Isolation, diversity and antifungal activity of Actinobacteria from cow dung.</title>
        <authorList>
            <person name="Ling L."/>
        </authorList>
    </citation>
    <scope>NUCLEOTIDE SEQUENCE [LARGE SCALE GENOMIC DNA]</scope>
    <source>
        <strain evidence="7 8">NEAU-LLE</strain>
    </source>
</reference>
<feature type="compositionally biased region" description="Basic and acidic residues" evidence="5">
    <location>
        <begin position="498"/>
        <end position="517"/>
    </location>
</feature>
<keyword evidence="4" id="KW-0175">Coiled coil</keyword>
<comment type="caution">
    <text evidence="7">The sequence shown here is derived from an EMBL/GenBank/DDBJ whole genome shotgun (WGS) entry which is preliminary data.</text>
</comment>
<evidence type="ECO:0000256" key="1">
    <source>
        <dbReference type="ARBA" id="ARBA00006930"/>
    </source>
</evidence>
<dbReference type="AlphaFoldDB" id="A0A371NRY4"/>
<evidence type="ECO:0000256" key="4">
    <source>
        <dbReference type="SAM" id="Coils"/>
    </source>
</evidence>
<gene>
    <name evidence="7" type="ORF">DY023_11935</name>
</gene>
<dbReference type="SUPFAM" id="SSF52540">
    <property type="entry name" value="P-loop containing nucleoside triphosphate hydrolases"/>
    <property type="match status" value="1"/>
</dbReference>
<protein>
    <recommendedName>
        <fullName evidence="3">Nuclease SbcCD subunit C</fullName>
    </recommendedName>
</protein>
<dbReference type="Proteomes" id="UP000262172">
    <property type="component" value="Unassembled WGS sequence"/>
</dbReference>
<feature type="coiled-coil region" evidence="4">
    <location>
        <begin position="284"/>
        <end position="321"/>
    </location>
</feature>
<dbReference type="Gene3D" id="3.40.50.300">
    <property type="entry name" value="P-loop containing nucleotide triphosphate hydrolases"/>
    <property type="match status" value="2"/>
</dbReference>
<dbReference type="InterPro" id="IPR038729">
    <property type="entry name" value="Rad50/SbcC_AAA"/>
</dbReference>
<name>A0A371NRY4_9MICO</name>